<dbReference type="GO" id="GO:0003700">
    <property type="term" value="F:DNA-binding transcription factor activity"/>
    <property type="evidence" value="ECO:0007669"/>
    <property type="project" value="InterPro"/>
</dbReference>
<evidence type="ECO:0000256" key="3">
    <source>
        <dbReference type="ARBA" id="ARBA00023242"/>
    </source>
</evidence>
<dbReference type="Proteomes" id="UP001163823">
    <property type="component" value="Chromosome 6"/>
</dbReference>
<dbReference type="GO" id="GO:0003677">
    <property type="term" value="F:DNA binding"/>
    <property type="evidence" value="ECO:0007669"/>
    <property type="project" value="UniProtKB-KW"/>
</dbReference>
<protein>
    <submittedName>
        <fullName evidence="4">ABSCISIC ACID-INSENSITIVE 5-like protein 2</fullName>
    </submittedName>
</protein>
<dbReference type="GO" id="GO:0045893">
    <property type="term" value="P:positive regulation of DNA-templated transcription"/>
    <property type="evidence" value="ECO:0007669"/>
    <property type="project" value="InterPro"/>
</dbReference>
<gene>
    <name evidence="4" type="ORF">O6P43_014630</name>
</gene>
<evidence type="ECO:0000256" key="2">
    <source>
        <dbReference type="ARBA" id="ARBA00023125"/>
    </source>
</evidence>
<comment type="caution">
    <text evidence="4">The sequence shown here is derived from an EMBL/GenBank/DDBJ whole genome shotgun (WGS) entry which is preliminary data.</text>
</comment>
<proteinExistence type="predicted"/>
<keyword evidence="5" id="KW-1185">Reference proteome</keyword>
<evidence type="ECO:0000313" key="4">
    <source>
        <dbReference type="EMBL" id="KAJ7964896.1"/>
    </source>
</evidence>
<dbReference type="KEGG" id="qsa:O6P43_014630"/>
<sequence length="112" mass="12526">MRLKTNLGDTGKSLESMNLDELPQNVWTAEASKSLGVESENSSSVSFLQHQAILTLDQALNGKTVDDVWIEIQQGHEKRYGEDLKGMDREMTLGETTLEDLFVQVGFLLKLL</sequence>
<dbReference type="GO" id="GO:0005634">
    <property type="term" value="C:nucleus"/>
    <property type="evidence" value="ECO:0007669"/>
    <property type="project" value="UniProtKB-SubCell"/>
</dbReference>
<dbReference type="PANTHER" id="PTHR22952">
    <property type="entry name" value="CAMP-RESPONSE ELEMENT BINDING PROTEIN-RELATED"/>
    <property type="match status" value="1"/>
</dbReference>
<dbReference type="AlphaFoldDB" id="A0AAD7LV25"/>
<accession>A0AAD7LV25</accession>
<comment type="subcellular location">
    <subcellularLocation>
        <location evidence="1">Nucleus</location>
    </subcellularLocation>
</comment>
<keyword evidence="3" id="KW-0539">Nucleus</keyword>
<dbReference type="PANTHER" id="PTHR22952:SF390">
    <property type="entry name" value="ABSCISIC ACID-INSENSITIVE 5-LIKE PROTEIN 2"/>
    <property type="match status" value="1"/>
</dbReference>
<evidence type="ECO:0000256" key="1">
    <source>
        <dbReference type="ARBA" id="ARBA00004123"/>
    </source>
</evidence>
<organism evidence="4 5">
    <name type="scientific">Quillaja saponaria</name>
    <name type="common">Soap bark tree</name>
    <dbReference type="NCBI Taxonomy" id="32244"/>
    <lineage>
        <taxon>Eukaryota</taxon>
        <taxon>Viridiplantae</taxon>
        <taxon>Streptophyta</taxon>
        <taxon>Embryophyta</taxon>
        <taxon>Tracheophyta</taxon>
        <taxon>Spermatophyta</taxon>
        <taxon>Magnoliopsida</taxon>
        <taxon>eudicotyledons</taxon>
        <taxon>Gunneridae</taxon>
        <taxon>Pentapetalae</taxon>
        <taxon>rosids</taxon>
        <taxon>fabids</taxon>
        <taxon>Fabales</taxon>
        <taxon>Quillajaceae</taxon>
        <taxon>Quillaja</taxon>
    </lineage>
</organism>
<keyword evidence="2" id="KW-0238">DNA-binding</keyword>
<name>A0AAD7LV25_QUISA</name>
<dbReference type="EMBL" id="JARAOO010000006">
    <property type="protein sequence ID" value="KAJ7964896.1"/>
    <property type="molecule type" value="Genomic_DNA"/>
</dbReference>
<evidence type="ECO:0000313" key="5">
    <source>
        <dbReference type="Proteomes" id="UP001163823"/>
    </source>
</evidence>
<reference evidence="4" key="1">
    <citation type="journal article" date="2023" name="Science">
        <title>Elucidation of the pathway for biosynthesis of saponin adjuvants from the soapbark tree.</title>
        <authorList>
            <person name="Reed J."/>
            <person name="Orme A."/>
            <person name="El-Demerdash A."/>
            <person name="Owen C."/>
            <person name="Martin L.B.B."/>
            <person name="Misra R.C."/>
            <person name="Kikuchi S."/>
            <person name="Rejzek M."/>
            <person name="Martin A.C."/>
            <person name="Harkess A."/>
            <person name="Leebens-Mack J."/>
            <person name="Louveau T."/>
            <person name="Stephenson M.J."/>
            <person name="Osbourn A."/>
        </authorList>
    </citation>
    <scope>NUCLEOTIDE SEQUENCE</scope>
    <source>
        <strain evidence="4">S10</strain>
    </source>
</reference>
<dbReference type="InterPro" id="IPR043452">
    <property type="entry name" value="BZIP46-like"/>
</dbReference>